<dbReference type="AlphaFoldDB" id="A0A9W8E5G0"/>
<dbReference type="GO" id="GO:0017110">
    <property type="term" value="F:nucleoside diphosphate phosphatase activity"/>
    <property type="evidence" value="ECO:0007669"/>
    <property type="project" value="UniProtKB-ARBA"/>
</dbReference>
<accession>A0A9W8E5G0</accession>
<reference evidence="3" key="1">
    <citation type="submission" date="2022-07" db="EMBL/GenBank/DDBJ databases">
        <title>Phylogenomic reconstructions and comparative analyses of Kickxellomycotina fungi.</title>
        <authorList>
            <person name="Reynolds N.K."/>
            <person name="Stajich J.E."/>
            <person name="Barry K."/>
            <person name="Grigoriev I.V."/>
            <person name="Crous P."/>
            <person name="Smith M.E."/>
        </authorList>
    </citation>
    <scope>NUCLEOTIDE SEQUENCE</scope>
    <source>
        <strain evidence="3">RSA 1196</strain>
    </source>
</reference>
<keyword evidence="2 3" id="KW-0378">Hydrolase</keyword>
<dbReference type="Proteomes" id="UP001150925">
    <property type="component" value="Unassembled WGS sequence"/>
</dbReference>
<keyword evidence="4" id="KW-1185">Reference proteome</keyword>
<proteinExistence type="inferred from homology"/>
<evidence type="ECO:0000256" key="1">
    <source>
        <dbReference type="ARBA" id="ARBA00009283"/>
    </source>
</evidence>
<dbReference type="Pfam" id="PF01150">
    <property type="entry name" value="GDA1_CD39"/>
    <property type="match status" value="1"/>
</dbReference>
<dbReference type="GO" id="GO:0004050">
    <property type="term" value="F:apyrase activity"/>
    <property type="evidence" value="ECO:0007669"/>
    <property type="project" value="UniProtKB-EC"/>
</dbReference>
<evidence type="ECO:0000313" key="4">
    <source>
        <dbReference type="Proteomes" id="UP001150925"/>
    </source>
</evidence>
<name>A0A9W8E5G0_9FUNG</name>
<comment type="caution">
    <text evidence="3">The sequence shown here is derived from an EMBL/GenBank/DDBJ whole genome shotgun (WGS) entry which is preliminary data.</text>
</comment>
<dbReference type="InterPro" id="IPR000407">
    <property type="entry name" value="GDA1_CD39_NTPase"/>
</dbReference>
<feature type="non-terminal residue" evidence="3">
    <location>
        <position position="95"/>
    </location>
</feature>
<organism evidence="3 4">
    <name type="scientific">Dispira parvispora</name>
    <dbReference type="NCBI Taxonomy" id="1520584"/>
    <lineage>
        <taxon>Eukaryota</taxon>
        <taxon>Fungi</taxon>
        <taxon>Fungi incertae sedis</taxon>
        <taxon>Zoopagomycota</taxon>
        <taxon>Kickxellomycotina</taxon>
        <taxon>Dimargaritomycetes</taxon>
        <taxon>Dimargaritales</taxon>
        <taxon>Dimargaritaceae</taxon>
        <taxon>Dispira</taxon>
    </lineage>
</organism>
<sequence length="95" mass="10629">MFTRLASSRKALATVLVLLLLGLAYLFWPTRLSRLTNTATSPLSNQGSNPSIVPDTDWNKHRQYAVVIDAGSSGSRVQVYSWNDPYHVREHTGQQ</sequence>
<dbReference type="EMBL" id="JANBPY010001447">
    <property type="protein sequence ID" value="KAJ1959998.1"/>
    <property type="molecule type" value="Genomic_DNA"/>
</dbReference>
<dbReference type="EC" id="3.6.1.5" evidence="3"/>
<protein>
    <submittedName>
        <fullName evidence="3">Golgi apyrase</fullName>
        <ecNumber evidence="3">3.6.1.5</ecNumber>
    </submittedName>
</protein>
<dbReference type="Gene3D" id="3.30.420.40">
    <property type="match status" value="1"/>
</dbReference>
<evidence type="ECO:0000313" key="3">
    <source>
        <dbReference type="EMBL" id="KAJ1959998.1"/>
    </source>
</evidence>
<dbReference type="OrthoDB" id="5598783at2759"/>
<gene>
    <name evidence="3" type="primary">YND1_2</name>
    <name evidence="3" type="ORF">IWQ62_004395</name>
</gene>
<evidence type="ECO:0000256" key="2">
    <source>
        <dbReference type="ARBA" id="ARBA00022801"/>
    </source>
</evidence>
<comment type="similarity">
    <text evidence="1">Belongs to the GDA1/CD39 NTPase family.</text>
</comment>